<feature type="non-terminal residue" evidence="1">
    <location>
        <position position="1"/>
    </location>
</feature>
<evidence type="ECO:0008006" key="2">
    <source>
        <dbReference type="Google" id="ProtNLM"/>
    </source>
</evidence>
<reference evidence="1" key="1">
    <citation type="submission" date="2015-09" db="EMBL/GenBank/DDBJ databases">
        <title>De novo assembly of Pectinophora gossypiella (Pink Bollworm) gut transcriptome.</title>
        <authorList>
            <person name="Tassone E.E."/>
        </authorList>
    </citation>
    <scope>NUCLEOTIDE SEQUENCE</scope>
</reference>
<name>A0A1E1WAC5_PECGO</name>
<evidence type="ECO:0000313" key="1">
    <source>
        <dbReference type="EMBL" id="JAT83895.1"/>
    </source>
</evidence>
<accession>A0A1E1WAC5</accession>
<sequence length="122" mass="13713">TSLECAYCKYAHKLFACPKFKLLPAKERLAFVSEKRLCTTCLNPHGGKCRFHFRCEQCKKPHHTLLHCNENSGMDPVVLLTEDSANNNNVLLPTARVKLFAKDGREVHVKCILDSGSQVSLV</sequence>
<dbReference type="AlphaFoldDB" id="A0A1E1WAC5"/>
<dbReference type="PANTHER" id="PTHR47331:SF1">
    <property type="entry name" value="GAG-LIKE PROTEIN"/>
    <property type="match status" value="1"/>
</dbReference>
<proteinExistence type="predicted"/>
<protein>
    <recommendedName>
        <fullName evidence="2">Peptidase A2 domain-containing protein</fullName>
    </recommendedName>
</protein>
<dbReference type="OrthoDB" id="8194935at2759"/>
<dbReference type="PANTHER" id="PTHR47331">
    <property type="entry name" value="PHD-TYPE DOMAIN-CONTAINING PROTEIN"/>
    <property type="match status" value="1"/>
</dbReference>
<dbReference type="EMBL" id="GDQN01007159">
    <property type="protein sequence ID" value="JAT83895.1"/>
    <property type="molecule type" value="Transcribed_RNA"/>
</dbReference>
<feature type="non-terminal residue" evidence="1">
    <location>
        <position position="122"/>
    </location>
</feature>
<organism evidence="1">
    <name type="scientific">Pectinophora gossypiella</name>
    <name type="common">Cotton pink bollworm</name>
    <name type="synonym">Depressaria gossypiella</name>
    <dbReference type="NCBI Taxonomy" id="13191"/>
    <lineage>
        <taxon>Eukaryota</taxon>
        <taxon>Metazoa</taxon>
        <taxon>Ecdysozoa</taxon>
        <taxon>Arthropoda</taxon>
        <taxon>Hexapoda</taxon>
        <taxon>Insecta</taxon>
        <taxon>Pterygota</taxon>
        <taxon>Neoptera</taxon>
        <taxon>Endopterygota</taxon>
        <taxon>Lepidoptera</taxon>
        <taxon>Glossata</taxon>
        <taxon>Ditrysia</taxon>
        <taxon>Gelechioidea</taxon>
        <taxon>Gelechiidae</taxon>
        <taxon>Apatetrinae</taxon>
        <taxon>Pectinophora</taxon>
    </lineage>
</organism>
<gene>
    <name evidence="1" type="ORF">g.16215</name>
</gene>